<dbReference type="InterPro" id="IPR023753">
    <property type="entry name" value="FAD/NAD-binding_dom"/>
</dbReference>
<keyword evidence="4 9" id="KW-0521">NADP</keyword>
<keyword evidence="7 8" id="KW-0676">Redox-active center</keyword>
<dbReference type="OMA" id="GPCHVLK"/>
<feature type="domain" description="FAD/NAD(P)-binding" evidence="10">
    <location>
        <begin position="8"/>
        <end position="302"/>
    </location>
</feature>
<dbReference type="NCBIfam" id="TIGR01292">
    <property type="entry name" value="TRX_reduct"/>
    <property type="match status" value="1"/>
</dbReference>
<evidence type="ECO:0000256" key="7">
    <source>
        <dbReference type="ARBA" id="ARBA00023284"/>
    </source>
</evidence>
<dbReference type="SUPFAM" id="SSF51905">
    <property type="entry name" value="FAD/NAD(P)-binding domain"/>
    <property type="match status" value="1"/>
</dbReference>
<evidence type="ECO:0000256" key="3">
    <source>
        <dbReference type="ARBA" id="ARBA00022827"/>
    </source>
</evidence>
<evidence type="ECO:0000256" key="9">
    <source>
        <dbReference type="RuleBase" id="RU003881"/>
    </source>
</evidence>
<evidence type="ECO:0000256" key="1">
    <source>
        <dbReference type="ARBA" id="ARBA00009333"/>
    </source>
</evidence>
<dbReference type="RefSeq" id="XP_001748467.1">
    <property type="nucleotide sequence ID" value="XM_001748415.1"/>
</dbReference>
<dbReference type="FunFam" id="3.50.50.60:FF:000064">
    <property type="entry name" value="Thioredoxin reductase"/>
    <property type="match status" value="1"/>
</dbReference>
<dbReference type="InterPro" id="IPR050097">
    <property type="entry name" value="Ferredoxin-NADP_redctase_2"/>
</dbReference>
<keyword evidence="6" id="KW-1015">Disulfide bond</keyword>
<comment type="similarity">
    <text evidence="1 8">Belongs to the class-II pyridine nucleotide-disulfide oxidoreductase family.</text>
</comment>
<dbReference type="GO" id="GO:0019430">
    <property type="term" value="P:removal of superoxide radicals"/>
    <property type="evidence" value="ECO:0007669"/>
    <property type="project" value="UniProtKB-UniRule"/>
</dbReference>
<dbReference type="InParanoid" id="A9V6Z5"/>
<dbReference type="STRING" id="81824.A9V6Z5"/>
<dbReference type="PRINTS" id="PR00368">
    <property type="entry name" value="FADPNR"/>
</dbReference>
<sequence length="320" mass="34392">MAEPLHTKVCIIGSGPAGHTAAIYAARAELKPVMFEGFLANDVAAGGQLTTTTDVENFPGFPEGVMGQEITDRFRAQSARFGTEIFTETVSDVDLSAKPFVIKSGDRTVTADTVIVATGAVARRLHFPGADTFWQRGISACAVCDGAAPIYRNKPLIVIGGGDSAMEEATFLTKYASKVYIVHRRDELRASKIMQNRAMNNPKVEFVLSAEVVEARGDKLMTSAIIEDKKTGEKREVEANGIFFAIGHEPASAFLNGQLELDEDRYIVTKPDSTATSIPGVFACGDVQDKKYRQAITAAGTGCMSALEAEHYLAALEDSQ</sequence>
<keyword evidence="5 8" id="KW-0560">Oxidoreductase</keyword>
<comment type="cofactor">
    <cofactor evidence="9">
        <name>FAD</name>
        <dbReference type="ChEBI" id="CHEBI:57692"/>
    </cofactor>
    <text evidence="9">Binds 1 FAD per subunit.</text>
</comment>
<accession>A9V6Z5</accession>
<dbReference type="GeneID" id="5893823"/>
<dbReference type="InterPro" id="IPR036188">
    <property type="entry name" value="FAD/NAD-bd_sf"/>
</dbReference>
<evidence type="ECO:0000256" key="5">
    <source>
        <dbReference type="ARBA" id="ARBA00023002"/>
    </source>
</evidence>
<reference evidence="11 12" key="1">
    <citation type="journal article" date="2008" name="Nature">
        <title>The genome of the choanoflagellate Monosiga brevicollis and the origin of metazoans.</title>
        <authorList>
            <consortium name="JGI Sequencing"/>
            <person name="King N."/>
            <person name="Westbrook M.J."/>
            <person name="Young S.L."/>
            <person name="Kuo A."/>
            <person name="Abedin M."/>
            <person name="Chapman J."/>
            <person name="Fairclough S."/>
            <person name="Hellsten U."/>
            <person name="Isogai Y."/>
            <person name="Letunic I."/>
            <person name="Marr M."/>
            <person name="Pincus D."/>
            <person name="Putnam N."/>
            <person name="Rokas A."/>
            <person name="Wright K.J."/>
            <person name="Zuzow R."/>
            <person name="Dirks W."/>
            <person name="Good M."/>
            <person name="Goodstein D."/>
            <person name="Lemons D."/>
            <person name="Li W."/>
            <person name="Lyons J.B."/>
            <person name="Morris A."/>
            <person name="Nichols S."/>
            <person name="Richter D.J."/>
            <person name="Salamov A."/>
            <person name="Bork P."/>
            <person name="Lim W.A."/>
            <person name="Manning G."/>
            <person name="Miller W.T."/>
            <person name="McGinnis W."/>
            <person name="Shapiro H."/>
            <person name="Tjian R."/>
            <person name="Grigoriev I.V."/>
            <person name="Rokhsar D."/>
        </authorList>
    </citation>
    <scope>NUCLEOTIDE SEQUENCE [LARGE SCALE GENOMIC DNA]</scope>
    <source>
        <strain evidence="12">MX1 / ATCC 50154</strain>
    </source>
</reference>
<dbReference type="GO" id="GO:0045454">
    <property type="term" value="P:cell redox homeostasis"/>
    <property type="evidence" value="ECO:0000318"/>
    <property type="project" value="GO_Central"/>
</dbReference>
<comment type="subunit">
    <text evidence="8">Homodimer.</text>
</comment>
<evidence type="ECO:0000256" key="6">
    <source>
        <dbReference type="ARBA" id="ARBA00023157"/>
    </source>
</evidence>
<proteinExistence type="inferred from homology"/>
<keyword evidence="2 8" id="KW-0285">Flavoprotein</keyword>
<dbReference type="InterPro" id="IPR005982">
    <property type="entry name" value="Thioredox_Rdtase"/>
</dbReference>
<protein>
    <recommendedName>
        <fullName evidence="8">Thioredoxin reductase</fullName>
        <ecNumber evidence="8">1.8.1.9</ecNumber>
    </recommendedName>
</protein>
<dbReference type="EMBL" id="CH991564">
    <property type="protein sequence ID" value="EDQ86631.1"/>
    <property type="molecule type" value="Genomic_DNA"/>
</dbReference>
<evidence type="ECO:0000313" key="11">
    <source>
        <dbReference type="EMBL" id="EDQ86631.1"/>
    </source>
</evidence>
<gene>
    <name evidence="11" type="ORF">MONBRDRAFT_28023</name>
</gene>
<organism evidence="11 12">
    <name type="scientific">Monosiga brevicollis</name>
    <name type="common">Choanoflagellate</name>
    <dbReference type="NCBI Taxonomy" id="81824"/>
    <lineage>
        <taxon>Eukaryota</taxon>
        <taxon>Choanoflagellata</taxon>
        <taxon>Craspedida</taxon>
        <taxon>Salpingoecidae</taxon>
        <taxon>Monosiga</taxon>
    </lineage>
</organism>
<name>A9V6Z5_MONBE</name>
<dbReference type="EC" id="1.8.1.9" evidence="8"/>
<comment type="catalytic activity">
    <reaction evidence="8">
        <text>[thioredoxin]-dithiol + NADP(+) = [thioredoxin]-disulfide + NADPH + H(+)</text>
        <dbReference type="Rhea" id="RHEA:20345"/>
        <dbReference type="Rhea" id="RHEA-COMP:10698"/>
        <dbReference type="Rhea" id="RHEA-COMP:10700"/>
        <dbReference type="ChEBI" id="CHEBI:15378"/>
        <dbReference type="ChEBI" id="CHEBI:29950"/>
        <dbReference type="ChEBI" id="CHEBI:50058"/>
        <dbReference type="ChEBI" id="CHEBI:57783"/>
        <dbReference type="ChEBI" id="CHEBI:58349"/>
        <dbReference type="EC" id="1.8.1.9"/>
    </reaction>
</comment>
<evidence type="ECO:0000256" key="2">
    <source>
        <dbReference type="ARBA" id="ARBA00022630"/>
    </source>
</evidence>
<dbReference type="PANTHER" id="PTHR48105">
    <property type="entry name" value="THIOREDOXIN REDUCTASE 1-RELATED-RELATED"/>
    <property type="match status" value="1"/>
</dbReference>
<dbReference type="AlphaFoldDB" id="A9V6Z5"/>
<dbReference type="GO" id="GO:0005829">
    <property type="term" value="C:cytosol"/>
    <property type="evidence" value="ECO:0000318"/>
    <property type="project" value="GO_Central"/>
</dbReference>
<keyword evidence="12" id="KW-1185">Reference proteome</keyword>
<dbReference type="eggNOG" id="KOG0404">
    <property type="taxonomic scope" value="Eukaryota"/>
</dbReference>
<dbReference type="KEGG" id="mbr:MONBRDRAFT_28023"/>
<dbReference type="Proteomes" id="UP000001357">
    <property type="component" value="Unassembled WGS sequence"/>
</dbReference>
<evidence type="ECO:0000259" key="10">
    <source>
        <dbReference type="Pfam" id="PF07992"/>
    </source>
</evidence>
<evidence type="ECO:0000256" key="4">
    <source>
        <dbReference type="ARBA" id="ARBA00022857"/>
    </source>
</evidence>
<dbReference type="PROSITE" id="PS00573">
    <property type="entry name" value="PYRIDINE_REDOX_2"/>
    <property type="match status" value="1"/>
</dbReference>
<dbReference type="InterPro" id="IPR008255">
    <property type="entry name" value="Pyr_nucl-diS_OxRdtase_2_AS"/>
</dbReference>
<evidence type="ECO:0000313" key="12">
    <source>
        <dbReference type="Proteomes" id="UP000001357"/>
    </source>
</evidence>
<dbReference type="GO" id="GO:0004791">
    <property type="term" value="F:thioredoxin-disulfide reductase (NADPH) activity"/>
    <property type="evidence" value="ECO:0000318"/>
    <property type="project" value="GO_Central"/>
</dbReference>
<dbReference type="Gene3D" id="3.50.50.60">
    <property type="entry name" value="FAD/NAD(P)-binding domain"/>
    <property type="match status" value="2"/>
</dbReference>
<dbReference type="Pfam" id="PF07992">
    <property type="entry name" value="Pyr_redox_2"/>
    <property type="match status" value="1"/>
</dbReference>
<evidence type="ECO:0000256" key="8">
    <source>
        <dbReference type="RuleBase" id="RU003880"/>
    </source>
</evidence>
<keyword evidence="3 8" id="KW-0274">FAD</keyword>
<dbReference type="PRINTS" id="PR00469">
    <property type="entry name" value="PNDRDTASEII"/>
</dbReference>